<accession>A0A8J5USB7</accession>
<dbReference type="Proteomes" id="UP000694255">
    <property type="component" value="Unassembled WGS sequence"/>
</dbReference>
<dbReference type="EMBL" id="JAGSYN010000027">
    <property type="protein sequence ID" value="KAG7666256.1"/>
    <property type="molecule type" value="Genomic_DNA"/>
</dbReference>
<protein>
    <submittedName>
        <fullName evidence="1">Uncharacterized protein</fullName>
    </submittedName>
</protein>
<dbReference type="GeneID" id="73467010"/>
<evidence type="ECO:0000313" key="2">
    <source>
        <dbReference type="Proteomes" id="UP000694255"/>
    </source>
</evidence>
<keyword evidence="2" id="KW-1185">Reference proteome</keyword>
<evidence type="ECO:0000313" key="1">
    <source>
        <dbReference type="EMBL" id="KAG7666256.1"/>
    </source>
</evidence>
<proteinExistence type="predicted"/>
<organism evidence="1 2">
    <name type="scientific">[Candida] subhashii</name>
    <dbReference type="NCBI Taxonomy" id="561895"/>
    <lineage>
        <taxon>Eukaryota</taxon>
        <taxon>Fungi</taxon>
        <taxon>Dikarya</taxon>
        <taxon>Ascomycota</taxon>
        <taxon>Saccharomycotina</taxon>
        <taxon>Pichiomycetes</taxon>
        <taxon>Debaryomycetaceae</taxon>
        <taxon>Spathaspora</taxon>
    </lineage>
</organism>
<dbReference type="RefSeq" id="XP_049266488.1">
    <property type="nucleotide sequence ID" value="XM_049405832.1"/>
</dbReference>
<dbReference type="AlphaFoldDB" id="A0A8J5USB7"/>
<gene>
    <name evidence="1" type="ORF">J8A68_000209</name>
</gene>
<sequence length="276" mass="31849">MTGIEVGEREEERNILESKINSEQPSAAFQQQHKNGTFLNENRESKTIDERLAELAVESKDGTRRRPLEGMVRRHLPGIILKPVDNPTTEVKKPVPVTIFEPSQEETINGRNDPLIGLKLENLQNKLQNLQIDRFQWGRIASFYISGDLIGPYRDRVENPEDKEKGIQWRDVALLIAEYSPLAFIGLENSRAFFGAMPEPNQNVSDFIRDLKFKSRLIPKYQNKFVMVKYVVLSKLIGNFRDIIDLYDFVNAREDDFFPLIETAFSSKTFPEDIKC</sequence>
<name>A0A8J5USB7_9ASCO</name>
<reference evidence="1 2" key="1">
    <citation type="journal article" date="2021" name="DNA Res.">
        <title>Genome analysis of Candida subhashii reveals its hybrid nature and dual mitochondrial genome conformations.</title>
        <authorList>
            <person name="Mixao V."/>
            <person name="Hegedusova E."/>
            <person name="Saus E."/>
            <person name="Pryszcz L.P."/>
            <person name="Cillingova A."/>
            <person name="Nosek J."/>
            <person name="Gabaldon T."/>
        </authorList>
    </citation>
    <scope>NUCLEOTIDE SEQUENCE [LARGE SCALE GENOMIC DNA]</scope>
    <source>
        <strain evidence="1 2">CBS 10753</strain>
    </source>
</reference>
<comment type="caution">
    <text evidence="1">The sequence shown here is derived from an EMBL/GenBank/DDBJ whole genome shotgun (WGS) entry which is preliminary data.</text>
</comment>